<evidence type="ECO:0000256" key="9">
    <source>
        <dbReference type="SAM" id="Phobius"/>
    </source>
</evidence>
<dbReference type="RefSeq" id="WP_203327240.1">
    <property type="nucleotide sequence ID" value="NZ_CP069213.1"/>
</dbReference>
<dbReference type="PANTHER" id="PTHR32089">
    <property type="entry name" value="METHYL-ACCEPTING CHEMOTAXIS PROTEIN MCPB"/>
    <property type="match status" value="1"/>
</dbReference>
<dbReference type="InterPro" id="IPR003660">
    <property type="entry name" value="HAMP_dom"/>
</dbReference>
<dbReference type="InterPro" id="IPR004090">
    <property type="entry name" value="Chemotax_Me-accpt_rcpt"/>
</dbReference>
<dbReference type="Proteomes" id="UP000596252">
    <property type="component" value="Chromosome"/>
</dbReference>
<keyword evidence="2" id="KW-1003">Cell membrane</keyword>
<evidence type="ECO:0000256" key="4">
    <source>
        <dbReference type="ARBA" id="ARBA00022989"/>
    </source>
</evidence>
<dbReference type="Pfam" id="PF17200">
    <property type="entry name" value="sCache_2"/>
    <property type="match status" value="1"/>
</dbReference>
<keyword evidence="3 9" id="KW-0812">Transmembrane</keyword>
<dbReference type="PROSITE" id="PS50885">
    <property type="entry name" value="HAMP"/>
    <property type="match status" value="1"/>
</dbReference>
<evidence type="ECO:0000256" key="1">
    <source>
        <dbReference type="ARBA" id="ARBA00004651"/>
    </source>
</evidence>
<dbReference type="PROSITE" id="PS50111">
    <property type="entry name" value="CHEMOTAXIS_TRANSDUC_2"/>
    <property type="match status" value="1"/>
</dbReference>
<evidence type="ECO:0000313" key="13">
    <source>
        <dbReference type="Proteomes" id="UP000596252"/>
    </source>
</evidence>
<evidence type="ECO:0000256" key="8">
    <source>
        <dbReference type="PROSITE-ProRule" id="PRU00284"/>
    </source>
</evidence>
<proteinExistence type="inferred from homology"/>
<keyword evidence="4 9" id="KW-1133">Transmembrane helix</keyword>
<dbReference type="CDD" id="cd06225">
    <property type="entry name" value="HAMP"/>
    <property type="match status" value="1"/>
</dbReference>
<protein>
    <submittedName>
        <fullName evidence="12">Cache domain-containing protein</fullName>
    </submittedName>
</protein>
<evidence type="ECO:0000313" key="12">
    <source>
        <dbReference type="EMBL" id="QRH03696.1"/>
    </source>
</evidence>
<dbReference type="SMART" id="SM01049">
    <property type="entry name" value="Cache_2"/>
    <property type="match status" value="1"/>
</dbReference>
<comment type="similarity">
    <text evidence="7">Belongs to the methyl-accepting chemotaxis (MCP) protein family.</text>
</comment>
<dbReference type="Gene3D" id="1.10.287.950">
    <property type="entry name" value="Methyl-accepting chemotaxis protein"/>
    <property type="match status" value="1"/>
</dbReference>
<keyword evidence="13" id="KW-1185">Reference proteome</keyword>
<keyword evidence="5 9" id="KW-0472">Membrane</keyword>
<accession>A0ABX7G8L5</accession>
<dbReference type="Pfam" id="PF00672">
    <property type="entry name" value="HAMP"/>
    <property type="match status" value="1"/>
</dbReference>
<dbReference type="SUPFAM" id="SSF58104">
    <property type="entry name" value="Methyl-accepting chemotaxis protein (MCP) signaling domain"/>
    <property type="match status" value="1"/>
</dbReference>
<feature type="domain" description="HAMP" evidence="11">
    <location>
        <begin position="223"/>
        <end position="277"/>
    </location>
</feature>
<dbReference type="CDD" id="cd11386">
    <property type="entry name" value="MCP_signal"/>
    <property type="match status" value="1"/>
</dbReference>
<evidence type="ECO:0000259" key="11">
    <source>
        <dbReference type="PROSITE" id="PS50885"/>
    </source>
</evidence>
<dbReference type="Gene3D" id="3.30.450.20">
    <property type="entry name" value="PAS domain"/>
    <property type="match status" value="1"/>
</dbReference>
<feature type="transmembrane region" description="Helical" evidence="9">
    <location>
        <begin position="200"/>
        <end position="222"/>
    </location>
</feature>
<dbReference type="PANTHER" id="PTHR32089:SF55">
    <property type="entry name" value="METHYL ACCEPTING SENSORY TRANSDUCER WITH CACHE_2 SMALL MOLECULE BINDING DOMAIN"/>
    <property type="match status" value="1"/>
</dbReference>
<keyword evidence="6 8" id="KW-0807">Transducer</keyword>
<comment type="subcellular location">
    <subcellularLocation>
        <location evidence="1">Cell membrane</location>
        <topology evidence="1">Multi-pass membrane protein</topology>
    </subcellularLocation>
</comment>
<dbReference type="InterPro" id="IPR033480">
    <property type="entry name" value="sCache_2"/>
</dbReference>
<sequence>MSNYSLRNKLLLLAMVPLVLILTAVMSYSWQVESQALDDSVALFQEKLVNERQQQLQEATQIALAVVAHQVSLGQNGNINDALRPLRFGSAGYFFIYDYQGANVFHATNPALEGTPQIGMTDPQGTKIVVGLIDAAKRGGGFFNYVYPKPGVEGLVVKIGYAAPIPGKDWLLGTGAYLDDIDAAVEAYSQSARQAMLEKAVAIFMMSLVLAFITLVAIWSAAHRMVKPIRAMVDSLNDIARGEGDLTARLSVRGEDEIAELGTAFNQFVDKLQGIIRDVADTTGRVKQAAVDIDRQTTEMASQLNSHNNETDQVVTAITEMSSTAAEVAQNTTQVAEATQAATGDVAKAQACVDSSLTEISNLMSQVNDAAANIQSLSEQSQKINSVLSVIGGIAEQTNLLALNAAIEAARAGEQGRGFAVVADEVRNLASRTQASTLEINEMLTDLHRLVSSAVKTMEESQHSCQRSVEASTAISESLGSVTSAVTAINDMSTQIAAAATEQSSVTEEINRNVYAIQEIVNALLASSQEARSVSRTVSTEGAQLATLVGQFKV</sequence>
<evidence type="ECO:0000256" key="7">
    <source>
        <dbReference type="ARBA" id="ARBA00029447"/>
    </source>
</evidence>
<reference evidence="12 13" key="1">
    <citation type="journal article" date="2012" name="Antonie Van Leeuwenhoek">
        <title>Shewanella litorisediminis sp. nov., a gammaproteobacterium isolated from a tidal flat sediment.</title>
        <authorList>
            <person name="Lee M.H."/>
            <person name="Yoon J.H."/>
        </authorList>
    </citation>
    <scope>NUCLEOTIDE SEQUENCE [LARGE SCALE GENOMIC DNA]</scope>
    <source>
        <strain evidence="12 13">SMK1-12</strain>
    </source>
</reference>
<dbReference type="InterPro" id="IPR004089">
    <property type="entry name" value="MCPsignal_dom"/>
</dbReference>
<dbReference type="SMART" id="SM00283">
    <property type="entry name" value="MA"/>
    <property type="match status" value="1"/>
</dbReference>
<name>A0ABX7G8L5_9GAMM</name>
<evidence type="ECO:0000256" key="2">
    <source>
        <dbReference type="ARBA" id="ARBA00022475"/>
    </source>
</evidence>
<dbReference type="PRINTS" id="PR00260">
    <property type="entry name" value="CHEMTRNSDUCR"/>
</dbReference>
<evidence type="ECO:0000256" key="6">
    <source>
        <dbReference type="ARBA" id="ARBA00023224"/>
    </source>
</evidence>
<dbReference type="SMART" id="SM00304">
    <property type="entry name" value="HAMP"/>
    <property type="match status" value="1"/>
</dbReference>
<evidence type="ECO:0000256" key="5">
    <source>
        <dbReference type="ARBA" id="ARBA00023136"/>
    </source>
</evidence>
<evidence type="ECO:0000259" key="10">
    <source>
        <dbReference type="PROSITE" id="PS50111"/>
    </source>
</evidence>
<organism evidence="12 13">
    <name type="scientific">Shewanella litorisediminis</name>
    <dbReference type="NCBI Taxonomy" id="1173586"/>
    <lineage>
        <taxon>Bacteria</taxon>
        <taxon>Pseudomonadati</taxon>
        <taxon>Pseudomonadota</taxon>
        <taxon>Gammaproteobacteria</taxon>
        <taxon>Alteromonadales</taxon>
        <taxon>Shewanellaceae</taxon>
        <taxon>Shewanella</taxon>
    </lineage>
</organism>
<dbReference type="EMBL" id="CP069213">
    <property type="protein sequence ID" value="QRH03696.1"/>
    <property type="molecule type" value="Genomic_DNA"/>
</dbReference>
<feature type="domain" description="Methyl-accepting transducer" evidence="10">
    <location>
        <begin position="282"/>
        <end position="518"/>
    </location>
</feature>
<evidence type="ECO:0000256" key="3">
    <source>
        <dbReference type="ARBA" id="ARBA00022692"/>
    </source>
</evidence>
<dbReference type="Pfam" id="PF00015">
    <property type="entry name" value="MCPsignal"/>
    <property type="match status" value="1"/>
</dbReference>
<gene>
    <name evidence="12" type="ORF">JQC75_14860</name>
</gene>